<reference evidence="2" key="1">
    <citation type="journal article" date="2021" name="Microbiol. Resour. Announc.">
        <title>LGAAP: Leishmaniinae Genome Assembly and Annotation Pipeline.</title>
        <authorList>
            <person name="Almutairi H."/>
            <person name="Urbaniak M.D."/>
            <person name="Bates M.D."/>
            <person name="Jariyapan N."/>
            <person name="Kwakye-Nuako G."/>
            <person name="Thomaz-Soccol V."/>
            <person name="Al-Salem W.S."/>
            <person name="Dillon R.J."/>
            <person name="Bates P.A."/>
            <person name="Gatherer D."/>
        </authorList>
    </citation>
    <scope>NUCLEOTIDE SEQUENCE [LARGE SCALE GENOMIC DNA]</scope>
</reference>
<comment type="caution">
    <text evidence="1">The sequence shown here is derived from an EMBL/GenBank/DDBJ whole genome shotgun (WGS) entry which is preliminary data.</text>
</comment>
<dbReference type="RefSeq" id="XP_067175589.1">
    <property type="nucleotide sequence ID" value="XM_067320214.1"/>
</dbReference>
<dbReference type="GeneID" id="92512726"/>
<evidence type="ECO:0000313" key="1">
    <source>
        <dbReference type="EMBL" id="KAG5469416.1"/>
    </source>
</evidence>
<protein>
    <submittedName>
        <fullName evidence="1">Uncharacterized protein</fullName>
    </submittedName>
</protein>
<dbReference type="OrthoDB" id="276677at2759"/>
<gene>
    <name evidence="1" type="ORF">LSCM1_02635</name>
</gene>
<name>A0A836KD52_9TRYP</name>
<dbReference type="Proteomes" id="UP000673552">
    <property type="component" value="Unassembled WGS sequence"/>
</dbReference>
<dbReference type="SMR" id="A0A836KD52"/>
<dbReference type="KEGG" id="lmat:92512726"/>
<dbReference type="EMBL" id="JAFEUZ010000033">
    <property type="protein sequence ID" value="KAG5469416.1"/>
    <property type="molecule type" value="Genomic_DNA"/>
</dbReference>
<evidence type="ECO:0000313" key="2">
    <source>
        <dbReference type="Proteomes" id="UP000673552"/>
    </source>
</evidence>
<proteinExistence type="predicted"/>
<organism evidence="1 2">
    <name type="scientific">Leishmania martiniquensis</name>
    <dbReference type="NCBI Taxonomy" id="1580590"/>
    <lineage>
        <taxon>Eukaryota</taxon>
        <taxon>Discoba</taxon>
        <taxon>Euglenozoa</taxon>
        <taxon>Kinetoplastea</taxon>
        <taxon>Metakinetoplastina</taxon>
        <taxon>Trypanosomatida</taxon>
        <taxon>Trypanosomatidae</taxon>
        <taxon>Leishmaniinae</taxon>
        <taxon>Leishmania</taxon>
    </lineage>
</organism>
<keyword evidence="2" id="KW-1185">Reference proteome</keyword>
<reference evidence="2" key="2">
    <citation type="journal article" date="2021" name="Sci. Data">
        <title>Chromosome-scale genome sequencing, assembly and annotation of six genomes from subfamily Leishmaniinae.</title>
        <authorList>
            <person name="Almutairi H."/>
            <person name="Urbaniak M.D."/>
            <person name="Bates M.D."/>
            <person name="Jariyapan N."/>
            <person name="Kwakye-Nuako G."/>
            <person name="Thomaz Soccol V."/>
            <person name="Al-Salem W.S."/>
            <person name="Dillon R.J."/>
            <person name="Bates P.A."/>
            <person name="Gatherer D."/>
        </authorList>
    </citation>
    <scope>NUCLEOTIDE SEQUENCE [LARGE SCALE GENOMIC DNA]</scope>
</reference>
<dbReference type="AlphaFoldDB" id="A0A836KD52"/>
<sequence>MWACSRSCLTAAVARSRMLGQKKQTAAGYMASAGKVGSEEKWAQAAMEYIHEKNHVNDARKRQQDVDQERSIANAYDRYSAVSEAKFDERLSRLIARMSEALEEMRKLGLNGALEEAVLLNSEQPPGHYRRPSLTPPLMGYEPGFGLDVPQLRSQQAEYPPLRRPTDWLEFGAGGSEDFPYVDAHKIEDLTAKHEAQLEEQHGALREAAPLTGVEGEGWEAYVALHRKALARQHLIMDLHNDPELRERYDADEAFRATEWERRGMGTLDIEAPLERDIKLHYAQVPAYEAFRSQ</sequence>
<accession>A0A836KD52</accession>